<proteinExistence type="predicted"/>
<keyword evidence="4" id="KW-1185">Reference proteome</keyword>
<dbReference type="SUPFAM" id="SSF52833">
    <property type="entry name" value="Thioredoxin-like"/>
    <property type="match status" value="1"/>
</dbReference>
<dbReference type="PROSITE" id="PS51257">
    <property type="entry name" value="PROKAR_LIPOPROTEIN"/>
    <property type="match status" value="1"/>
</dbReference>
<feature type="chain" id="PRO_5046776462" evidence="1">
    <location>
        <begin position="22"/>
        <end position="168"/>
    </location>
</feature>
<dbReference type="InterPro" id="IPR036249">
    <property type="entry name" value="Thioredoxin-like_sf"/>
</dbReference>
<dbReference type="Proteomes" id="UP000632774">
    <property type="component" value="Unassembled WGS sequence"/>
</dbReference>
<evidence type="ECO:0000259" key="2">
    <source>
        <dbReference type="Pfam" id="PF13098"/>
    </source>
</evidence>
<name>A0ABR9XNE3_9SPHI</name>
<organism evidence="3 4">
    <name type="scientific">Mucilaginibacter boryungensis</name>
    <dbReference type="NCBI Taxonomy" id="768480"/>
    <lineage>
        <taxon>Bacteria</taxon>
        <taxon>Pseudomonadati</taxon>
        <taxon>Bacteroidota</taxon>
        <taxon>Sphingobacteriia</taxon>
        <taxon>Sphingobacteriales</taxon>
        <taxon>Sphingobacteriaceae</taxon>
        <taxon>Mucilaginibacter</taxon>
    </lineage>
</organism>
<feature type="domain" description="Thioredoxin-like fold" evidence="2">
    <location>
        <begin position="50"/>
        <end position="144"/>
    </location>
</feature>
<feature type="signal peptide" evidence="1">
    <location>
        <begin position="1"/>
        <end position="21"/>
    </location>
</feature>
<dbReference type="Pfam" id="PF13098">
    <property type="entry name" value="Thioredoxin_2"/>
    <property type="match status" value="1"/>
</dbReference>
<keyword evidence="1" id="KW-0732">Signal</keyword>
<gene>
    <name evidence="3" type="ORF">IRJ18_20750</name>
</gene>
<dbReference type="EMBL" id="JADFFM010000002">
    <property type="protein sequence ID" value="MBE9668810.1"/>
    <property type="molecule type" value="Genomic_DNA"/>
</dbReference>
<comment type="caution">
    <text evidence="3">The sequence shown here is derived from an EMBL/GenBank/DDBJ whole genome shotgun (WGS) entry which is preliminary data.</text>
</comment>
<dbReference type="InterPro" id="IPR012336">
    <property type="entry name" value="Thioredoxin-like_fold"/>
</dbReference>
<evidence type="ECO:0000313" key="3">
    <source>
        <dbReference type="EMBL" id="MBE9668810.1"/>
    </source>
</evidence>
<reference evidence="3 4" key="1">
    <citation type="submission" date="2020-10" db="EMBL/GenBank/DDBJ databases">
        <title>Mucilaginibacter mali sp. nov., isolated from rhizosphere soil of apple orchard.</title>
        <authorList>
            <person name="Lee J.-S."/>
            <person name="Kim H.S."/>
            <person name="Kim J.-S."/>
        </authorList>
    </citation>
    <scope>NUCLEOTIDE SEQUENCE [LARGE SCALE GENOMIC DNA]</scope>
    <source>
        <strain evidence="3 4">KCTC 23157</strain>
    </source>
</reference>
<accession>A0ABR9XNE3</accession>
<evidence type="ECO:0000313" key="4">
    <source>
        <dbReference type="Proteomes" id="UP000632774"/>
    </source>
</evidence>
<dbReference type="Gene3D" id="3.40.30.10">
    <property type="entry name" value="Glutaredoxin"/>
    <property type="match status" value="1"/>
</dbReference>
<evidence type="ECO:0000256" key="1">
    <source>
        <dbReference type="SAM" id="SignalP"/>
    </source>
</evidence>
<sequence length="168" mass="19577">MKRILLLLILIATVSCIQAQKADTAVKPKPIAPFRILTSDSTWFTPANLKKEKPVVIIYFSPDCSHCQRMMYELKPKLNQLKNIQIVMITWSKDYDIRGIREFRRDYDLKKYVNFTLGTEGYTMLVQKYYEVKTTPYIAMYNSAHKWVKAFDKVPKTEDVLASAKALK</sequence>
<protein>
    <submittedName>
        <fullName evidence="3">Redoxin domain-containing protein</fullName>
    </submittedName>
</protein>
<dbReference type="RefSeq" id="WP_194108190.1">
    <property type="nucleotide sequence ID" value="NZ_JADFFM010000002.1"/>
</dbReference>